<dbReference type="Pfam" id="PF16582">
    <property type="entry name" value="TPP_enzyme_M_2"/>
    <property type="match status" value="1"/>
</dbReference>
<dbReference type="GO" id="GO:0030145">
    <property type="term" value="F:manganese ion binding"/>
    <property type="evidence" value="ECO:0007669"/>
    <property type="project" value="UniProtKB-UniRule"/>
</dbReference>
<dbReference type="CDD" id="cd02009">
    <property type="entry name" value="TPP_SHCHC_synthase"/>
    <property type="match status" value="1"/>
</dbReference>
<dbReference type="GO" id="GO:0009234">
    <property type="term" value="P:menaquinone biosynthetic process"/>
    <property type="evidence" value="ECO:0007669"/>
    <property type="project" value="UniProtKB-UniRule"/>
</dbReference>
<dbReference type="NCBIfam" id="TIGR00173">
    <property type="entry name" value="menD"/>
    <property type="match status" value="1"/>
</dbReference>
<keyword evidence="6" id="KW-0474">Menaquinone biosynthesis</keyword>
<dbReference type="UniPathway" id="UPA01057">
    <property type="reaction ID" value="UER00164"/>
</dbReference>
<protein>
    <recommendedName>
        <fullName evidence="6">2-succinyl-5-enolpyruvyl-6-hydroxy-3-cyclohexene-1-carboxylate synthase</fullName>
        <shortName evidence="6">SEPHCHC synthase</shortName>
        <ecNumber evidence="6">2.2.1.9</ecNumber>
    </recommendedName>
    <alternativeName>
        <fullName evidence="6">Menaquinone biosynthesis protein MenD</fullName>
    </alternativeName>
</protein>
<keyword evidence="2 6" id="KW-0479">Metal-binding</keyword>
<dbReference type="OrthoDB" id="9791859at2"/>
<comment type="pathway">
    <text evidence="6">Quinol/quinone metabolism; menaquinone biosynthesis.</text>
</comment>
<comment type="caution">
    <text evidence="10">The sequence shown here is derived from an EMBL/GenBank/DDBJ whole genome shotgun (WGS) entry which is preliminary data.</text>
</comment>
<evidence type="ECO:0000259" key="9">
    <source>
        <dbReference type="Pfam" id="PF16582"/>
    </source>
</evidence>
<evidence type="ECO:0000256" key="1">
    <source>
        <dbReference type="ARBA" id="ARBA00022679"/>
    </source>
</evidence>
<proteinExistence type="inferred from homology"/>
<evidence type="ECO:0000256" key="3">
    <source>
        <dbReference type="ARBA" id="ARBA00022842"/>
    </source>
</evidence>
<dbReference type="UniPathway" id="UPA00079"/>
<evidence type="ECO:0000259" key="7">
    <source>
        <dbReference type="Pfam" id="PF02775"/>
    </source>
</evidence>
<accession>A0A2N0YY94</accession>
<dbReference type="Gene3D" id="3.40.50.970">
    <property type="match status" value="2"/>
</dbReference>
<dbReference type="PANTHER" id="PTHR42916">
    <property type="entry name" value="2-SUCCINYL-5-ENOLPYRUVYL-6-HYDROXY-3-CYCLOHEXENE-1-CARBOXYLATE SYNTHASE"/>
    <property type="match status" value="1"/>
</dbReference>
<evidence type="ECO:0000256" key="5">
    <source>
        <dbReference type="ARBA" id="ARBA00023211"/>
    </source>
</evidence>
<dbReference type="PIRSF" id="PIRSF004983">
    <property type="entry name" value="MenD"/>
    <property type="match status" value="1"/>
</dbReference>
<keyword evidence="11" id="KW-1185">Reference proteome</keyword>
<comment type="cofactor">
    <cofactor evidence="6">
        <name>thiamine diphosphate</name>
        <dbReference type="ChEBI" id="CHEBI:58937"/>
    </cofactor>
    <text evidence="6">Binds 1 thiamine pyrophosphate per subunit.</text>
</comment>
<keyword evidence="4 6" id="KW-0786">Thiamine pyrophosphate</keyword>
<dbReference type="PANTHER" id="PTHR42916:SF1">
    <property type="entry name" value="PROTEIN PHYLLO, CHLOROPLASTIC"/>
    <property type="match status" value="1"/>
</dbReference>
<evidence type="ECO:0000256" key="4">
    <source>
        <dbReference type="ARBA" id="ARBA00023052"/>
    </source>
</evidence>
<dbReference type="SUPFAM" id="SSF52518">
    <property type="entry name" value="Thiamin diphosphate-binding fold (THDP-binding)"/>
    <property type="match status" value="2"/>
</dbReference>
<evidence type="ECO:0000313" key="11">
    <source>
        <dbReference type="Proteomes" id="UP000233375"/>
    </source>
</evidence>
<evidence type="ECO:0000313" key="10">
    <source>
        <dbReference type="EMBL" id="PKG22231.1"/>
    </source>
</evidence>
<dbReference type="RefSeq" id="WP_101178628.1">
    <property type="nucleotide sequence ID" value="NZ_PISE01000045.1"/>
</dbReference>
<reference evidence="10 11" key="1">
    <citation type="journal article" date="2003" name="Int. J. Syst. Evol. Microbiol.">
        <title>Bacillus nealsonii sp. nov., isolated from a spacecraft-assembly facility, whose spores are gamma-radiation resistant.</title>
        <authorList>
            <person name="Venkateswaran K."/>
            <person name="Kempf M."/>
            <person name="Chen F."/>
            <person name="Satomi M."/>
            <person name="Nicholson W."/>
            <person name="Kern R."/>
        </authorList>
    </citation>
    <scope>NUCLEOTIDE SEQUENCE [LARGE SCALE GENOMIC DNA]</scope>
    <source>
        <strain evidence="10 11">FO-92</strain>
    </source>
</reference>
<evidence type="ECO:0000256" key="6">
    <source>
        <dbReference type="HAMAP-Rule" id="MF_01659"/>
    </source>
</evidence>
<comment type="function">
    <text evidence="6">Catalyzes the thiamine diphosphate-dependent decarboxylation of 2-oxoglutarate and the subsequent addition of the resulting succinic semialdehyde-thiamine pyrophosphate anion to isochorismate to yield 2-succinyl-5-enolpyruvyl-6-hydroxy-3-cyclohexene-1-carboxylate (SEPHCHC).</text>
</comment>
<keyword evidence="3 6" id="KW-0460">Magnesium</keyword>
<feature type="domain" description="Thiamine pyrophosphate enzyme TPP-binding" evidence="7">
    <location>
        <begin position="430"/>
        <end position="554"/>
    </location>
</feature>
<feature type="domain" description="Thiamine pyrophosphate enzyme N-terminal TPP-binding" evidence="8">
    <location>
        <begin position="13"/>
        <end position="124"/>
    </location>
</feature>
<evidence type="ECO:0000256" key="2">
    <source>
        <dbReference type="ARBA" id="ARBA00022723"/>
    </source>
</evidence>
<keyword evidence="5 6" id="KW-0464">Manganese</keyword>
<dbReference type="InterPro" id="IPR012001">
    <property type="entry name" value="Thiamin_PyroP_enz_TPP-bd_dom"/>
</dbReference>
<comment type="pathway">
    <text evidence="6">Quinol/quinone metabolism; 1,4-dihydroxy-2-naphthoate biosynthesis; 1,4-dihydroxy-2-naphthoate from chorismate: step 2/7.</text>
</comment>
<sequence>MNHQQNLTAYLYALINELVQSGIENVVISPGSRSTPIAMLMAEQEQLNLFVHVDERSAAFYALGMAKASKKPTVLVCTSGTAAANYFPAIIEAKISRIPLIVLTADRPHELRDVGAPQAINQIELYGRQVKWFVEMSPPDGTEGMIRYAKTVGARAVATTLLEPKGPVHINLPIREPLIPDLENIEAYRKNEKNNSSIHIEQGSLAIPEEYFQSLAKKMQSLTNGIIICGELYKEKFPESLFKLAKKLNFPILADPLSQLRVNMDGEEFIIDAYDTFLRNEKAKQKLKPNIIIRFGSMPISKALTLFLKEHKDVEQLVVDGGGGFRDPNQLTSEMIYCEEVLFCERLISYLPSCSINHELVSWQNINFLTKKALRKIEEVADMSEGKLFSKLGNLLPEDAVLFVGNSMPIRDLDTFFHLQQGKITIFANRGANGIDGTVSTALGVGAVTKSRPLYLIVGDLTFFHDLNGLIAAKQFQIPITVLLINNNGGGIFSFLPQANHKKYFELLFGTPLDLDFKHIVAMYNGQYLSIENWHQLEQELSKKKEGNSIRIVEIKTNRDENLAEHRNLLNNVSQEIDLYFKDGI</sequence>
<dbReference type="CDD" id="cd07037">
    <property type="entry name" value="TPP_PYR_MenD"/>
    <property type="match status" value="1"/>
</dbReference>
<name>A0A2N0YY94_9BACI</name>
<comment type="similarity">
    <text evidence="6">Belongs to the TPP enzyme family. MenD subfamily.</text>
</comment>
<dbReference type="InterPro" id="IPR029061">
    <property type="entry name" value="THDP-binding"/>
</dbReference>
<dbReference type="Pfam" id="PF02775">
    <property type="entry name" value="TPP_enzyme_C"/>
    <property type="match status" value="1"/>
</dbReference>
<dbReference type="EC" id="2.2.1.9" evidence="6"/>
<keyword evidence="1 6" id="KW-0808">Transferase</keyword>
<dbReference type="HAMAP" id="MF_01659">
    <property type="entry name" value="MenD"/>
    <property type="match status" value="1"/>
</dbReference>
<dbReference type="InterPro" id="IPR032264">
    <property type="entry name" value="MenD_middle"/>
</dbReference>
<evidence type="ECO:0000259" key="8">
    <source>
        <dbReference type="Pfam" id="PF02776"/>
    </source>
</evidence>
<dbReference type="Gene3D" id="3.40.50.1220">
    <property type="entry name" value="TPP-binding domain"/>
    <property type="match status" value="1"/>
</dbReference>
<dbReference type="GO" id="GO:0070204">
    <property type="term" value="F:2-succinyl-5-enolpyruvyl-6-hydroxy-3-cyclohexene-1-carboxylic-acid synthase activity"/>
    <property type="evidence" value="ECO:0007669"/>
    <property type="project" value="UniProtKB-UniRule"/>
</dbReference>
<comment type="catalytic activity">
    <reaction evidence="6">
        <text>isochorismate + 2-oxoglutarate + H(+) = 5-enolpyruvoyl-6-hydroxy-2-succinyl-cyclohex-3-ene-1-carboxylate + CO2</text>
        <dbReference type="Rhea" id="RHEA:25593"/>
        <dbReference type="ChEBI" id="CHEBI:15378"/>
        <dbReference type="ChEBI" id="CHEBI:16526"/>
        <dbReference type="ChEBI" id="CHEBI:16810"/>
        <dbReference type="ChEBI" id="CHEBI:29780"/>
        <dbReference type="ChEBI" id="CHEBI:58818"/>
        <dbReference type="EC" id="2.2.1.9"/>
    </reaction>
</comment>
<dbReference type="AlphaFoldDB" id="A0A2N0YY94"/>
<dbReference type="InterPro" id="IPR004433">
    <property type="entry name" value="MenaQ_synth_MenD"/>
</dbReference>
<gene>
    <name evidence="6" type="primary">menD</name>
    <name evidence="10" type="ORF">CWS01_18190</name>
</gene>
<dbReference type="InterPro" id="IPR011766">
    <property type="entry name" value="TPP_enzyme_TPP-bd"/>
</dbReference>
<dbReference type="GO" id="GO:0030976">
    <property type="term" value="F:thiamine pyrophosphate binding"/>
    <property type="evidence" value="ECO:0007669"/>
    <property type="project" value="UniProtKB-UniRule"/>
</dbReference>
<dbReference type="Pfam" id="PF02776">
    <property type="entry name" value="TPP_enzyme_N"/>
    <property type="match status" value="1"/>
</dbReference>
<comment type="cofactor">
    <cofactor evidence="6">
        <name>Mg(2+)</name>
        <dbReference type="ChEBI" id="CHEBI:18420"/>
    </cofactor>
    <cofactor evidence="6">
        <name>Mn(2+)</name>
        <dbReference type="ChEBI" id="CHEBI:29035"/>
    </cofactor>
</comment>
<comment type="subunit">
    <text evidence="6">Homodimer.</text>
</comment>
<dbReference type="Proteomes" id="UP000233375">
    <property type="component" value="Unassembled WGS sequence"/>
</dbReference>
<dbReference type="EMBL" id="PISE01000045">
    <property type="protein sequence ID" value="PKG22231.1"/>
    <property type="molecule type" value="Genomic_DNA"/>
</dbReference>
<feature type="domain" description="Menaquinone biosynthesis protein MenD middle" evidence="9">
    <location>
        <begin position="223"/>
        <end position="404"/>
    </location>
</feature>
<organism evidence="10 11">
    <name type="scientific">Niallia nealsonii</name>
    <dbReference type="NCBI Taxonomy" id="115979"/>
    <lineage>
        <taxon>Bacteria</taxon>
        <taxon>Bacillati</taxon>
        <taxon>Bacillota</taxon>
        <taxon>Bacilli</taxon>
        <taxon>Bacillales</taxon>
        <taxon>Bacillaceae</taxon>
        <taxon>Niallia</taxon>
    </lineage>
</organism>
<dbReference type="GO" id="GO:0000287">
    <property type="term" value="F:magnesium ion binding"/>
    <property type="evidence" value="ECO:0007669"/>
    <property type="project" value="UniProtKB-UniRule"/>
</dbReference>